<name>A0A1A8ZTF1_9ACTN</name>
<sequence>MSRYDVEDLVRDAFQGHGSEMDASQRGLVDAVWTRVRRRRRQARTVALGATATAVLTAAGLVPVLTRDHPPGPAQVAERRAAEDRAATADWRWESALGAEIRVPDSWGVNDYGCLMTDKPSVVRAGGGSRFACLTPEAATKEVAFLSTRAEHHQLPVALPGRPVTVDGEPAVRTEGRLPDGRWAGSVAVDSRQVALTVRTLDRDTTRRILDSFRLVEIDHAGCATRRPTLGPVSETERAPAARGSFVSAAPTSIGICRYPQWEHTVPGEDRLLGGVRLTGVEATGLAAALNAARPGGNVTHRGVSCVRPDPGQYDALLLVTGPDGKVTRVRLRSSGCAEIGLDDGARRVQLTITLLNQIMRPLHDGYGVSTDVDIPR</sequence>
<evidence type="ECO:0000313" key="3">
    <source>
        <dbReference type="Proteomes" id="UP000199385"/>
    </source>
</evidence>
<dbReference type="EMBL" id="LT594323">
    <property type="protein sequence ID" value="SBT47109.1"/>
    <property type="molecule type" value="Genomic_DNA"/>
</dbReference>
<keyword evidence="1" id="KW-1133">Transmembrane helix</keyword>
<feature type="transmembrane region" description="Helical" evidence="1">
    <location>
        <begin position="45"/>
        <end position="65"/>
    </location>
</feature>
<evidence type="ECO:0000256" key="1">
    <source>
        <dbReference type="SAM" id="Phobius"/>
    </source>
</evidence>
<keyword evidence="1" id="KW-0472">Membrane</keyword>
<evidence type="ECO:0000313" key="2">
    <source>
        <dbReference type="EMBL" id="SBT47109.1"/>
    </source>
</evidence>
<dbReference type="OrthoDB" id="3390941at2"/>
<proteinExistence type="predicted"/>
<dbReference type="Proteomes" id="UP000199385">
    <property type="component" value="Chromosome I"/>
</dbReference>
<organism evidence="2 3">
    <name type="scientific">Micromonospora auratinigra</name>
    <dbReference type="NCBI Taxonomy" id="261654"/>
    <lineage>
        <taxon>Bacteria</taxon>
        <taxon>Bacillati</taxon>
        <taxon>Actinomycetota</taxon>
        <taxon>Actinomycetes</taxon>
        <taxon>Micromonosporales</taxon>
        <taxon>Micromonosporaceae</taxon>
        <taxon>Micromonospora</taxon>
    </lineage>
</organism>
<dbReference type="RefSeq" id="WP_091665690.1">
    <property type="nucleotide sequence ID" value="NZ_LT594323.1"/>
</dbReference>
<accession>A0A1A8ZTF1</accession>
<dbReference type="AlphaFoldDB" id="A0A1A8ZTF1"/>
<keyword evidence="1" id="KW-0812">Transmembrane</keyword>
<keyword evidence="3" id="KW-1185">Reference proteome</keyword>
<reference evidence="3" key="1">
    <citation type="submission" date="2016-06" db="EMBL/GenBank/DDBJ databases">
        <authorList>
            <person name="Varghese N."/>
            <person name="Submissions Spin"/>
        </authorList>
    </citation>
    <scope>NUCLEOTIDE SEQUENCE [LARGE SCALE GENOMIC DNA]</scope>
    <source>
        <strain evidence="3">DSM 44815</strain>
    </source>
</reference>
<gene>
    <name evidence="2" type="ORF">GA0070611_3612</name>
</gene>
<protein>
    <submittedName>
        <fullName evidence="2">Uncharacterized protein</fullName>
    </submittedName>
</protein>
<dbReference type="STRING" id="261654.GA0070611_3612"/>
<dbReference type="PATRIC" id="fig|261654.4.peg.3673"/>